<reference evidence="1 2" key="1">
    <citation type="submission" date="2022-10" db="EMBL/GenBank/DDBJ databases">
        <title>High-quality genome sequences of two octocoral-associated bacteria, Endozoicomonas euniceicola EF212 and Endozoicomonas gorgoniicola PS125.</title>
        <authorList>
            <person name="Chiou Y.-J."/>
            <person name="Chen Y.-H."/>
        </authorList>
    </citation>
    <scope>NUCLEOTIDE SEQUENCE [LARGE SCALE GENOMIC DNA]</scope>
    <source>
        <strain evidence="1 2">PS125</strain>
    </source>
</reference>
<name>A0ABT3MW69_9GAMM</name>
<organism evidence="1 2">
    <name type="scientific">Endozoicomonas gorgoniicola</name>
    <dbReference type="NCBI Taxonomy" id="1234144"/>
    <lineage>
        <taxon>Bacteria</taxon>
        <taxon>Pseudomonadati</taxon>
        <taxon>Pseudomonadota</taxon>
        <taxon>Gammaproteobacteria</taxon>
        <taxon>Oceanospirillales</taxon>
        <taxon>Endozoicomonadaceae</taxon>
        <taxon>Endozoicomonas</taxon>
    </lineage>
</organism>
<accession>A0ABT3MW69</accession>
<comment type="caution">
    <text evidence="1">The sequence shown here is derived from an EMBL/GenBank/DDBJ whole genome shotgun (WGS) entry which is preliminary data.</text>
</comment>
<proteinExistence type="predicted"/>
<evidence type="ECO:0000313" key="1">
    <source>
        <dbReference type="EMBL" id="MCW7553621.1"/>
    </source>
</evidence>
<dbReference type="RefSeq" id="WP_262568439.1">
    <property type="nucleotide sequence ID" value="NZ_JAPFCC010000001.1"/>
</dbReference>
<keyword evidence="2" id="KW-1185">Reference proteome</keyword>
<sequence length="97" mass="10648">MKFEIGPYEKKTIVRDGIFVDGERVGELVKSECKHYPFRAVLNIHRGLLKAGLAQGGGKTPEEAIQNAFVDSRKDATQYLEGLDVLAGKLGVEISDD</sequence>
<gene>
    <name evidence="1" type="ORF">NX722_13490</name>
</gene>
<dbReference type="EMBL" id="JAPFCC010000001">
    <property type="protein sequence ID" value="MCW7553621.1"/>
    <property type="molecule type" value="Genomic_DNA"/>
</dbReference>
<evidence type="ECO:0000313" key="2">
    <source>
        <dbReference type="Proteomes" id="UP001209854"/>
    </source>
</evidence>
<dbReference type="Proteomes" id="UP001209854">
    <property type="component" value="Unassembled WGS sequence"/>
</dbReference>
<protein>
    <submittedName>
        <fullName evidence="1">Uncharacterized protein</fullName>
    </submittedName>
</protein>